<accession>A0A6M3KF03</accession>
<dbReference type="AlphaFoldDB" id="A0A6M3KF03"/>
<gene>
    <name evidence="1" type="ORF">MM415A00773_0010</name>
    <name evidence="2" type="ORF">TM448B01359_0010</name>
</gene>
<dbReference type="EMBL" id="MT142408">
    <property type="protein sequence ID" value="QJA80135.1"/>
    <property type="molecule type" value="Genomic_DNA"/>
</dbReference>
<reference evidence="1" key="1">
    <citation type="submission" date="2020-03" db="EMBL/GenBank/DDBJ databases">
        <title>The deep terrestrial virosphere.</title>
        <authorList>
            <person name="Holmfeldt K."/>
            <person name="Nilsson E."/>
            <person name="Simone D."/>
            <person name="Lopez-Fernandez M."/>
            <person name="Wu X."/>
            <person name="de Brujin I."/>
            <person name="Lundin D."/>
            <person name="Andersson A."/>
            <person name="Bertilsson S."/>
            <person name="Dopson M."/>
        </authorList>
    </citation>
    <scope>NUCLEOTIDE SEQUENCE</scope>
    <source>
        <strain evidence="1">MM415A00773</strain>
        <strain evidence="2">TM448B01359</strain>
    </source>
</reference>
<name>A0A6M3KF03_9ZZZZ</name>
<proteinExistence type="predicted"/>
<protein>
    <submittedName>
        <fullName evidence="1">Uncharacterized protein</fullName>
    </submittedName>
</protein>
<evidence type="ECO:0000313" key="2">
    <source>
        <dbReference type="EMBL" id="QJH98636.1"/>
    </source>
</evidence>
<evidence type="ECO:0000313" key="1">
    <source>
        <dbReference type="EMBL" id="QJA80135.1"/>
    </source>
</evidence>
<dbReference type="EMBL" id="MT144744">
    <property type="protein sequence ID" value="QJH98636.1"/>
    <property type="molecule type" value="Genomic_DNA"/>
</dbReference>
<sequence length="75" mass="8660">MNKDSAITFDKTMVWVIDKDVLPTISGDVLNILIGTLVHRFNLGKKAMITLDKGELISVGRYWRSRFYPTRNIYL</sequence>
<organism evidence="1">
    <name type="scientific">viral metagenome</name>
    <dbReference type="NCBI Taxonomy" id="1070528"/>
    <lineage>
        <taxon>unclassified sequences</taxon>
        <taxon>metagenomes</taxon>
        <taxon>organismal metagenomes</taxon>
    </lineage>
</organism>